<dbReference type="EMBL" id="POTL01000001">
    <property type="protein sequence ID" value="TLH51464.1"/>
    <property type="molecule type" value="Genomic_DNA"/>
</dbReference>
<dbReference type="GeneID" id="76723856"/>
<dbReference type="EMBL" id="CP062008">
    <property type="protein sequence ID" value="QPG70014.1"/>
    <property type="molecule type" value="Genomic_DNA"/>
</dbReference>
<feature type="compositionally biased region" description="Low complexity" evidence="1">
    <location>
        <begin position="216"/>
        <end position="238"/>
    </location>
</feature>
<feature type="compositionally biased region" description="Basic and acidic residues" evidence="1">
    <location>
        <begin position="262"/>
        <end position="273"/>
    </location>
</feature>
<reference evidence="2 4" key="3">
    <citation type="journal article" date="2019" name="Sci. Rep.">
        <title>Insight into the biology of Mycobacterium mucogenicum and Mycobacterium neoaurum clade members.</title>
        <authorList>
            <person name="Behra P.R.K."/>
            <person name="Pettersson B.M.F."/>
            <person name="Ramesh M."/>
            <person name="Dasgupta S."/>
            <person name="Kirsebom L.A."/>
        </authorList>
    </citation>
    <scope>NUCLEOTIDE SEQUENCE [LARGE SCALE GENOMIC DNA]</scope>
    <source>
        <strain evidence="2 4">DSM 44124</strain>
    </source>
</reference>
<evidence type="ECO:0000256" key="1">
    <source>
        <dbReference type="SAM" id="MobiDB-lite"/>
    </source>
</evidence>
<evidence type="ECO:0000313" key="3">
    <source>
        <dbReference type="EMBL" id="TLH51464.1"/>
    </source>
</evidence>
<accession>A0A8H2J8Y5</accession>
<reference evidence="2 4" key="2">
    <citation type="journal article" date="2019" name="BMC Evol. Biol.">
        <title>Comparative genomics of Mycobacterium mucogenicum and Mycobacterium neoaurum clade members emphasizing tRNA and non-coding RNA.</title>
        <authorList>
            <person name="Behra P.R.K."/>
            <person name="Pettersson B.M.F."/>
            <person name="Das S."/>
            <person name="Dasgupta S."/>
            <person name="Kirsebom L.A."/>
        </authorList>
    </citation>
    <scope>NUCLEOTIDE SEQUENCE [LARGE SCALE GENOMIC DNA]</scope>
    <source>
        <strain evidence="2 4">DSM 44124</strain>
    </source>
</reference>
<feature type="region of interest" description="Disordered" evidence="1">
    <location>
        <begin position="374"/>
        <end position="393"/>
    </location>
</feature>
<name>A0A8H2J8Y5_MYCMU</name>
<feature type="compositionally biased region" description="Acidic residues" evidence="1">
    <location>
        <begin position="381"/>
        <end position="393"/>
    </location>
</feature>
<evidence type="ECO:0000313" key="2">
    <source>
        <dbReference type="EMBL" id="QPG70014.1"/>
    </source>
</evidence>
<keyword evidence="4" id="KW-1185">Reference proteome</keyword>
<dbReference type="AlphaFoldDB" id="A0A8H2J8Y5"/>
<dbReference type="Proteomes" id="UP000309231">
    <property type="component" value="Chromosome"/>
</dbReference>
<dbReference type="RefSeq" id="WP_138158306.1">
    <property type="nucleotide sequence ID" value="NZ_ANBS01000001.1"/>
</dbReference>
<dbReference type="KEGG" id="mmuc:C1S78_003015"/>
<protein>
    <submittedName>
        <fullName evidence="3">Uncharacterized protein</fullName>
    </submittedName>
</protein>
<feature type="region of interest" description="Disordered" evidence="1">
    <location>
        <begin position="177"/>
        <end position="294"/>
    </location>
</feature>
<gene>
    <name evidence="2" type="ORF">C1S78_003015</name>
    <name evidence="3" type="ORF">C1S78_03030</name>
</gene>
<sequence>MTTREYAKNLFSQWSDRDFCNQPVFDKLLWQVLNGQRGVNTAGVFPINFTRWCNAMRDGDNPASEAQVREALARMEARRYVYIDEETGEGLIRTRVRNDDLERQPSVLLAALKIMCGFDSPKFAHVMLAELAQITIPVIDSDKPYGKKLQADLVAYYTLAQQHLKRVAEGFEPAQLVIPNPQENHPPHHPANQGPDHPPLDPPATWGNAEPANTTQGPSQGPSISVSGSVSGSLTSKGGHLGGGAESSSQPTANTPAPDSGDEPRARSSKPGDPEPPSRCVRHRDQPADDTAPACRPCAAFRQAHERWTERQRRRDLTADSEATYQRAAAAAEAIANCRLCDPDGYLPNRAVCTHDPGQADTNARGIARARAALAAKTTPDPDETAEEPSDVA</sequence>
<evidence type="ECO:0000313" key="4">
    <source>
        <dbReference type="Proteomes" id="UP000309231"/>
    </source>
</evidence>
<feature type="compositionally biased region" description="Polar residues" evidence="1">
    <location>
        <begin position="246"/>
        <end position="257"/>
    </location>
</feature>
<proteinExistence type="predicted"/>
<organism evidence="3">
    <name type="scientific">Mycolicibacterium mucogenicum DSM 44124</name>
    <dbReference type="NCBI Taxonomy" id="1226753"/>
    <lineage>
        <taxon>Bacteria</taxon>
        <taxon>Bacillati</taxon>
        <taxon>Actinomycetota</taxon>
        <taxon>Actinomycetes</taxon>
        <taxon>Mycobacteriales</taxon>
        <taxon>Mycobacteriaceae</taxon>
        <taxon>Mycolicibacterium</taxon>
    </lineage>
</organism>
<reference evidence="3" key="1">
    <citation type="submission" date="2018-01" db="EMBL/GenBank/DDBJ databases">
        <title>Comparative genomics of Mycobacterium mucogenicum and Mycobacterium neoaurum clade members emphasizing tRNA and non-coding RNA.</title>
        <authorList>
            <person name="Behra P.R.K."/>
            <person name="Pettersson B.M.F."/>
            <person name="Das S."/>
            <person name="Dasgupta S."/>
            <person name="Kirsebom L.A."/>
        </authorList>
    </citation>
    <scope>NUCLEOTIDE SEQUENCE</scope>
    <source>
        <strain evidence="3">DSM 44124</strain>
    </source>
</reference>